<evidence type="ECO:0000313" key="2">
    <source>
        <dbReference type="EMBL" id="WJW66387.1"/>
    </source>
</evidence>
<keyword evidence="4" id="KW-1185">Reference proteome</keyword>
<protein>
    <submittedName>
        <fullName evidence="1">Class I SAM-dependent methyltransferase</fullName>
    </submittedName>
</protein>
<dbReference type="GO" id="GO:0008168">
    <property type="term" value="F:methyltransferase activity"/>
    <property type="evidence" value="ECO:0007669"/>
    <property type="project" value="UniProtKB-KW"/>
</dbReference>
<organism evidence="1 3">
    <name type="scientific">Candidatus Chlorohelix allophototropha</name>
    <dbReference type="NCBI Taxonomy" id="3003348"/>
    <lineage>
        <taxon>Bacteria</taxon>
        <taxon>Bacillati</taxon>
        <taxon>Chloroflexota</taxon>
        <taxon>Chloroflexia</taxon>
        <taxon>Candidatus Chloroheliales</taxon>
        <taxon>Candidatus Chloroheliaceae</taxon>
        <taxon>Candidatus Chlorohelix</taxon>
    </lineage>
</organism>
<dbReference type="EMBL" id="CP128399">
    <property type="protein sequence ID" value="WJW66387.1"/>
    <property type="molecule type" value="Genomic_DNA"/>
</dbReference>
<reference evidence="2" key="2">
    <citation type="journal article" date="2024" name="Nature">
        <title>Anoxygenic phototroph of the Chloroflexota uses a type I reaction centre.</title>
        <authorList>
            <person name="Tsuji J.M."/>
            <person name="Shaw N.A."/>
            <person name="Nagashima S."/>
            <person name="Venkiteswaran J.J."/>
            <person name="Schiff S.L."/>
            <person name="Watanabe T."/>
            <person name="Fukui M."/>
            <person name="Hanada S."/>
            <person name="Tank M."/>
            <person name="Neufeld J.D."/>
        </authorList>
    </citation>
    <scope>NUCLEOTIDE SEQUENCE</scope>
    <source>
        <strain evidence="2">L227-S17</strain>
    </source>
</reference>
<proteinExistence type="predicted"/>
<gene>
    <name evidence="1" type="ORF">HXX08_01310</name>
    <name evidence="2" type="ORF">OZ401_002183</name>
</gene>
<dbReference type="SUPFAM" id="SSF53335">
    <property type="entry name" value="S-adenosyl-L-methionine-dependent methyltransferases"/>
    <property type="match status" value="1"/>
</dbReference>
<dbReference type="EMBL" id="JACATZ010000001">
    <property type="protein sequence ID" value="NWJ44494.1"/>
    <property type="molecule type" value="Genomic_DNA"/>
</dbReference>
<evidence type="ECO:0000313" key="1">
    <source>
        <dbReference type="EMBL" id="NWJ44494.1"/>
    </source>
</evidence>
<dbReference type="PANTHER" id="PTHR43861">
    <property type="entry name" value="TRANS-ACONITATE 2-METHYLTRANSFERASE-RELATED"/>
    <property type="match status" value="1"/>
</dbReference>
<name>A0A8T7LR36_9CHLR</name>
<dbReference type="RefSeq" id="WP_341468271.1">
    <property type="nucleotide sequence ID" value="NZ_CP128399.1"/>
</dbReference>
<evidence type="ECO:0000313" key="4">
    <source>
        <dbReference type="Proteomes" id="UP001431572"/>
    </source>
</evidence>
<evidence type="ECO:0000313" key="3">
    <source>
        <dbReference type="Proteomes" id="UP000521676"/>
    </source>
</evidence>
<dbReference type="Gene3D" id="3.40.50.150">
    <property type="entry name" value="Vaccinia Virus protein VP39"/>
    <property type="match status" value="1"/>
</dbReference>
<keyword evidence="1" id="KW-0489">Methyltransferase</keyword>
<sequence length="227" mass="25137">MLETRYNEEYFSGQISKSEEKAEVQYGRLLHYAGIGASTHPRFLDAGCGAGPALGYLQRLGFSVTGSDLVLYPLLEARKRAPQAKLVAANLENGLPFAPNSFNVVLASEVVEHLHNPAKLVEDCYRALMPGGCLIVTTPSLWDMRRFWAKARGKVWIGYQDSTHINLMTPPQVVRLFKEAGFGKVKWRSGMKPMWSRSIRKLGWSLNIPYPPIVGGGIAAVAYKGNQ</sequence>
<keyword evidence="1" id="KW-0808">Transferase</keyword>
<dbReference type="AlphaFoldDB" id="A0A8T7LR36"/>
<dbReference type="InterPro" id="IPR029063">
    <property type="entry name" value="SAM-dependent_MTases_sf"/>
</dbReference>
<dbReference type="Proteomes" id="UP000521676">
    <property type="component" value="Unassembled WGS sequence"/>
</dbReference>
<dbReference type="GO" id="GO:0032259">
    <property type="term" value="P:methylation"/>
    <property type="evidence" value="ECO:0007669"/>
    <property type="project" value="UniProtKB-KW"/>
</dbReference>
<reference evidence="1 3" key="1">
    <citation type="submission" date="2020-06" db="EMBL/GenBank/DDBJ databases">
        <title>Anoxygenic phototrophic Chloroflexota member uses a Type I reaction center.</title>
        <authorList>
            <person name="Tsuji J.M."/>
            <person name="Shaw N.A."/>
            <person name="Nagashima S."/>
            <person name="Venkiteswaran J."/>
            <person name="Schiff S.L."/>
            <person name="Hanada S."/>
            <person name="Tank M."/>
            <person name="Neufeld J.D."/>
        </authorList>
    </citation>
    <scope>NUCLEOTIDE SEQUENCE [LARGE SCALE GENOMIC DNA]</scope>
    <source>
        <strain evidence="1">L227-S17</strain>
    </source>
</reference>
<dbReference type="Proteomes" id="UP001431572">
    <property type="component" value="Chromosome 1"/>
</dbReference>
<dbReference type="CDD" id="cd02440">
    <property type="entry name" value="AdoMet_MTases"/>
    <property type="match status" value="1"/>
</dbReference>
<accession>A0A8T7LR36</accession>
<dbReference type="Pfam" id="PF13489">
    <property type="entry name" value="Methyltransf_23"/>
    <property type="match status" value="1"/>
</dbReference>